<keyword evidence="4 6" id="KW-1133">Transmembrane helix</keyword>
<dbReference type="Proteomes" id="UP000196759">
    <property type="component" value="Chromosome"/>
</dbReference>
<evidence type="ECO:0000256" key="2">
    <source>
        <dbReference type="ARBA" id="ARBA00010265"/>
    </source>
</evidence>
<dbReference type="InterPro" id="IPR005498">
    <property type="entry name" value="T4SS_VirB10/TraB/TrbI"/>
</dbReference>
<dbReference type="CDD" id="cd16429">
    <property type="entry name" value="VirB10"/>
    <property type="match status" value="1"/>
</dbReference>
<evidence type="ECO:0000313" key="7">
    <source>
        <dbReference type="EMBL" id="ASC02196.1"/>
    </source>
</evidence>
<reference evidence="7 8" key="1">
    <citation type="submission" date="2017-06" db="EMBL/GenBank/DDBJ databases">
        <title>Draft genome sequence of Fusobacterium nucleatum subsp. polymorphum KCOM 1260 (=ChDC F218).</title>
        <authorList>
            <person name="Kook J.-K."/>
            <person name="Park S.-N."/>
            <person name="Lim Y.K."/>
            <person name="Roh H."/>
        </authorList>
    </citation>
    <scope>NUCLEOTIDE SEQUENCE [LARGE SCALE GENOMIC DNA]</scope>
    <source>
        <strain evidence="8">KCOM 1260 (ChDC F218)</strain>
    </source>
</reference>
<evidence type="ECO:0000256" key="4">
    <source>
        <dbReference type="ARBA" id="ARBA00022989"/>
    </source>
</evidence>
<dbReference type="Gene3D" id="2.40.128.260">
    <property type="entry name" value="Type IV secretion system, VirB10/TraB/TrbI"/>
    <property type="match status" value="1"/>
</dbReference>
<evidence type="ECO:0000313" key="8">
    <source>
        <dbReference type="Proteomes" id="UP000196759"/>
    </source>
</evidence>
<organism evidence="7 8">
    <name type="scientific">Fusobacterium nucleatum subsp. polymorphum</name>
    <name type="common">Fusobacterium polymorphum</name>
    <dbReference type="NCBI Taxonomy" id="76857"/>
    <lineage>
        <taxon>Bacteria</taxon>
        <taxon>Fusobacteriati</taxon>
        <taxon>Fusobacteriota</taxon>
        <taxon>Fusobacteriia</taxon>
        <taxon>Fusobacteriales</taxon>
        <taxon>Fusobacteriaceae</taxon>
        <taxon>Fusobacterium</taxon>
    </lineage>
</organism>
<evidence type="ECO:0000256" key="6">
    <source>
        <dbReference type="SAM" id="Phobius"/>
    </source>
</evidence>
<evidence type="ECO:0000256" key="1">
    <source>
        <dbReference type="ARBA" id="ARBA00004167"/>
    </source>
</evidence>
<accession>A0A1Z3CHC7</accession>
<proteinExistence type="inferred from homology"/>
<comment type="subcellular location">
    <subcellularLocation>
        <location evidence="1">Membrane</location>
        <topology evidence="1">Single-pass membrane protein</topology>
    </subcellularLocation>
</comment>
<dbReference type="InterPro" id="IPR042217">
    <property type="entry name" value="T4SS_VirB10/TrbI"/>
</dbReference>
<evidence type="ECO:0000256" key="5">
    <source>
        <dbReference type="ARBA" id="ARBA00023136"/>
    </source>
</evidence>
<dbReference type="GO" id="GO:0016020">
    <property type="term" value="C:membrane"/>
    <property type="evidence" value="ECO:0007669"/>
    <property type="project" value="UniProtKB-SubCell"/>
</dbReference>
<evidence type="ECO:0000256" key="3">
    <source>
        <dbReference type="ARBA" id="ARBA00022692"/>
    </source>
</evidence>
<dbReference type="RefSeq" id="WP_088336769.1">
    <property type="nucleotide sequence ID" value="NZ_CP021934.1"/>
</dbReference>
<protein>
    <submittedName>
        <fullName evidence="7">Conjugal transfer protein TrbI</fullName>
    </submittedName>
</protein>
<keyword evidence="3 6" id="KW-0812">Transmembrane</keyword>
<gene>
    <name evidence="7" type="ORF">CBG50_02050</name>
</gene>
<comment type="similarity">
    <text evidence="2">Belongs to the TrbI/VirB10 family.</text>
</comment>
<dbReference type="EMBL" id="CP021934">
    <property type="protein sequence ID" value="ASC02196.1"/>
    <property type="molecule type" value="Genomic_DNA"/>
</dbReference>
<sequence>MADNRNEINLENSEKKKPISKIKTKNIILIACGIAAVLMVALFRMSANQKKMMEQEKVVEKPQENNEVESTNLGFDVIDYSKTVKEENDNESEEQQLTYFNEKAPEEEIEEIEEPRVNVEEEIKKNEKREAYYETLLSDELSARSSVIEFGIESTQNNNNNNNRQGELPIINMPTDLSQTQLAGISDDINKQPEKKAFLDKENSRKNYNEDVIHSPISKYEVKAGGIIPGILVTGINSDLPGSMTALVREDVYDTVTGRHLLIPKGTRVIGKYSSSISFGQSRILVVWQRIIFPNGNSINLENFEGADMSGYAGLVGEVDNHTLKLFQGVILSSILGAAAGIIDDNGNSNNNNSWRNNAGRGAGEEIVTIGEAIAGRLLAVQPTIKIAPGSRFNIMVNSDLVLEPYKE</sequence>
<dbReference type="Pfam" id="PF03743">
    <property type="entry name" value="TrbI"/>
    <property type="match status" value="1"/>
</dbReference>
<feature type="transmembrane region" description="Helical" evidence="6">
    <location>
        <begin position="27"/>
        <end position="47"/>
    </location>
</feature>
<keyword evidence="8" id="KW-1185">Reference proteome</keyword>
<dbReference type="AlphaFoldDB" id="A0A1Z3CHC7"/>
<keyword evidence="5 6" id="KW-0472">Membrane</keyword>
<name>A0A1Z3CHC7_FUSNP</name>